<reference evidence="2 3" key="1">
    <citation type="submission" date="2019-05" db="EMBL/GenBank/DDBJ databases">
        <title>Another draft genome of Portunus trituberculatus and its Hox gene families provides insights of decapod evolution.</title>
        <authorList>
            <person name="Jeong J.-H."/>
            <person name="Song I."/>
            <person name="Kim S."/>
            <person name="Choi T."/>
            <person name="Kim D."/>
            <person name="Ryu S."/>
            <person name="Kim W."/>
        </authorList>
    </citation>
    <scope>NUCLEOTIDE SEQUENCE [LARGE SCALE GENOMIC DNA]</scope>
    <source>
        <tissue evidence="2">Muscle</tissue>
    </source>
</reference>
<feature type="compositionally biased region" description="Polar residues" evidence="1">
    <location>
        <begin position="193"/>
        <end position="227"/>
    </location>
</feature>
<keyword evidence="3" id="KW-1185">Reference proteome</keyword>
<dbReference type="EMBL" id="VSRR010014742">
    <property type="protein sequence ID" value="MPC57384.1"/>
    <property type="molecule type" value="Genomic_DNA"/>
</dbReference>
<organism evidence="2 3">
    <name type="scientific">Portunus trituberculatus</name>
    <name type="common">Swimming crab</name>
    <name type="synonym">Neptunus trituberculatus</name>
    <dbReference type="NCBI Taxonomy" id="210409"/>
    <lineage>
        <taxon>Eukaryota</taxon>
        <taxon>Metazoa</taxon>
        <taxon>Ecdysozoa</taxon>
        <taxon>Arthropoda</taxon>
        <taxon>Crustacea</taxon>
        <taxon>Multicrustacea</taxon>
        <taxon>Malacostraca</taxon>
        <taxon>Eumalacostraca</taxon>
        <taxon>Eucarida</taxon>
        <taxon>Decapoda</taxon>
        <taxon>Pleocyemata</taxon>
        <taxon>Brachyura</taxon>
        <taxon>Eubrachyura</taxon>
        <taxon>Portunoidea</taxon>
        <taxon>Portunidae</taxon>
        <taxon>Portuninae</taxon>
        <taxon>Portunus</taxon>
    </lineage>
</organism>
<evidence type="ECO:0000313" key="2">
    <source>
        <dbReference type="EMBL" id="MPC57384.1"/>
    </source>
</evidence>
<evidence type="ECO:0000313" key="3">
    <source>
        <dbReference type="Proteomes" id="UP000324222"/>
    </source>
</evidence>
<feature type="compositionally biased region" description="Low complexity" evidence="1">
    <location>
        <begin position="178"/>
        <end position="191"/>
    </location>
</feature>
<feature type="compositionally biased region" description="Polar residues" evidence="1">
    <location>
        <begin position="139"/>
        <end position="150"/>
    </location>
</feature>
<dbReference type="Proteomes" id="UP000324222">
    <property type="component" value="Unassembled WGS sequence"/>
</dbReference>
<evidence type="ECO:0000256" key="1">
    <source>
        <dbReference type="SAM" id="MobiDB-lite"/>
    </source>
</evidence>
<protein>
    <submittedName>
        <fullName evidence="2">Uncharacterized protein</fullName>
    </submittedName>
</protein>
<dbReference type="AlphaFoldDB" id="A0A5B7GLL6"/>
<feature type="region of interest" description="Disordered" evidence="1">
    <location>
        <begin position="123"/>
        <end position="227"/>
    </location>
</feature>
<accession>A0A5B7GLL6</accession>
<comment type="caution">
    <text evidence="2">The sequence shown here is derived from an EMBL/GenBank/DDBJ whole genome shotgun (WGS) entry which is preliminary data.</text>
</comment>
<name>A0A5B7GLL6_PORTR</name>
<feature type="compositionally biased region" description="Polar residues" evidence="1">
    <location>
        <begin position="165"/>
        <end position="177"/>
    </location>
</feature>
<gene>
    <name evidence="2" type="ORF">E2C01_051363</name>
</gene>
<dbReference type="OrthoDB" id="6618553at2759"/>
<proteinExistence type="predicted"/>
<sequence>MHRYLPQQAGLQAALHLHNFEHGKECSTWPPVQGGARCDFSYQQLSWDSVDACVLRCPALAAKCYFQCPECDRPLTEYMLCRKVVMGLSDCCMKVEVLWCSPLLDSVSDIMGQCEVIKATEKVQPGGANSGTGGHRNSPRSLTLTSNPNPTKMAVGSASRHHSTRNIPTNTSKKSSSAGDVATAAAMVAMGPQHTTPCARSASGGETSGATATPSNRVASHQLPTPS</sequence>